<dbReference type="EMBL" id="DVFI01000024">
    <property type="protein sequence ID" value="HIQ62265.1"/>
    <property type="molecule type" value="Genomic_DNA"/>
</dbReference>
<protein>
    <recommendedName>
        <fullName evidence="3">Type II toxin-antitoxin system HicB family antitoxin</fullName>
    </recommendedName>
</protein>
<name>A0A9D0YWP1_9FIRM</name>
<comment type="caution">
    <text evidence="1">The sequence shown here is derived from an EMBL/GenBank/DDBJ whole genome shotgun (WGS) entry which is preliminary data.</text>
</comment>
<accession>A0A9D0YWP1</accession>
<evidence type="ECO:0000313" key="2">
    <source>
        <dbReference type="Proteomes" id="UP000886819"/>
    </source>
</evidence>
<organism evidence="1 2">
    <name type="scientific">Candidatus Avichristensenella intestinipullorum</name>
    <dbReference type="NCBI Taxonomy" id="2840693"/>
    <lineage>
        <taxon>Bacteria</taxon>
        <taxon>Bacillati</taxon>
        <taxon>Bacillota</taxon>
        <taxon>Clostridia</taxon>
        <taxon>Candidatus Avichristensenella</taxon>
    </lineage>
</organism>
<gene>
    <name evidence="1" type="ORF">IAA66_01600</name>
</gene>
<proteinExistence type="predicted"/>
<dbReference type="Proteomes" id="UP000886819">
    <property type="component" value="Unassembled WGS sequence"/>
</dbReference>
<reference evidence="1" key="1">
    <citation type="submission" date="2020-10" db="EMBL/GenBank/DDBJ databases">
        <authorList>
            <person name="Gilroy R."/>
        </authorList>
    </citation>
    <scope>NUCLEOTIDE SEQUENCE</scope>
    <source>
        <strain evidence="1">ChiHile30-977</strain>
    </source>
</reference>
<reference evidence="1" key="2">
    <citation type="journal article" date="2021" name="PeerJ">
        <title>Extensive microbial diversity within the chicken gut microbiome revealed by metagenomics and culture.</title>
        <authorList>
            <person name="Gilroy R."/>
            <person name="Ravi A."/>
            <person name="Getino M."/>
            <person name="Pursley I."/>
            <person name="Horton D.L."/>
            <person name="Alikhan N.F."/>
            <person name="Baker D."/>
            <person name="Gharbi K."/>
            <person name="Hall N."/>
            <person name="Watson M."/>
            <person name="Adriaenssens E.M."/>
            <person name="Foster-Nyarko E."/>
            <person name="Jarju S."/>
            <person name="Secka A."/>
            <person name="Antonio M."/>
            <person name="Oren A."/>
            <person name="Chaudhuri R.R."/>
            <person name="La Ragione R."/>
            <person name="Hildebrand F."/>
            <person name="Pallen M.J."/>
        </authorList>
    </citation>
    <scope>NUCLEOTIDE SEQUENCE</scope>
    <source>
        <strain evidence="1">ChiHile30-977</strain>
    </source>
</reference>
<evidence type="ECO:0000313" key="1">
    <source>
        <dbReference type="EMBL" id="HIQ62265.1"/>
    </source>
</evidence>
<sequence length="237" mass="27305">MKIRCVWEHNGDDTLLHAADFPGAFTRGENLDVARRKMAKEIKAYAAWRALDIDRVDEVEIVQESACELEVRDADSDVLFRSESEPLTLVEYQRLKALACKSALDFFALYDSIPDKNRSVAPARKTFYGQAPRTAEEMYRHTKHVNAYYFGEIGVEAENDGSIFACRQRGFETLEKQEGFLSNLVREGSYGEMWSLRKVLRRFLWHDRIHAKAMYKMAAGIWGRATIPDVFAFDGWM</sequence>
<dbReference type="AlphaFoldDB" id="A0A9D0YWP1"/>
<evidence type="ECO:0008006" key="3">
    <source>
        <dbReference type="Google" id="ProtNLM"/>
    </source>
</evidence>